<keyword evidence="3" id="KW-1185">Reference proteome</keyword>
<dbReference type="EMBL" id="WMBE01000001">
    <property type="protein sequence ID" value="MDG0866098.1"/>
    <property type="molecule type" value="Genomic_DNA"/>
</dbReference>
<dbReference type="EMBL" id="CP046147">
    <property type="protein sequence ID" value="WFG39178.1"/>
    <property type="molecule type" value="Genomic_DNA"/>
</dbReference>
<evidence type="ECO:0000313" key="3">
    <source>
        <dbReference type="Proteomes" id="UP001219901"/>
    </source>
</evidence>
<organism evidence="2 3">
    <name type="scientific">Candidatus Lucifugimonas marina</name>
    <dbReference type="NCBI Taxonomy" id="3038979"/>
    <lineage>
        <taxon>Bacteria</taxon>
        <taxon>Bacillati</taxon>
        <taxon>Chloroflexota</taxon>
        <taxon>Dehalococcoidia</taxon>
        <taxon>SAR202 cluster</taxon>
        <taxon>Candidatus Lucifugimonadales</taxon>
        <taxon>Candidatus Lucifugimonadaceae</taxon>
        <taxon>Candidatus Lucifugimonas</taxon>
    </lineage>
</organism>
<accession>A0AAJ5ZDE8</accession>
<sequence>MVDTYVGRIASCFAFGGKAYRLEFVYDRVVLAPITTVWAVLTDPDAMEPHLPKTTKVVPTEDGDYRVSMKVSLGFLRPTVRAKLRLSNVVEQASFTIGLSGKSMGAGVNGEAKMLMSESPEKSGATHIVMTGRVETSGLLNKFSDTKIESAARDFLETYLSNVEQSVQAV</sequence>
<gene>
    <name evidence="1" type="ORF">GKO46_03320</name>
    <name evidence="2" type="ORF">GKO48_05940</name>
</gene>
<dbReference type="InterPro" id="IPR023393">
    <property type="entry name" value="START-like_dom_sf"/>
</dbReference>
<dbReference type="Proteomes" id="UP001321249">
    <property type="component" value="Unassembled WGS sequence"/>
</dbReference>
<reference evidence="2" key="2">
    <citation type="journal article" date="2023" name="Nat. Commun.">
        <title>Cultivation of marine bacteria of the SAR202 clade.</title>
        <authorList>
            <person name="Lim Y."/>
            <person name="Seo J.H."/>
            <person name="Giovannoni S.J."/>
            <person name="Kang I."/>
            <person name="Cho J.C."/>
        </authorList>
    </citation>
    <scope>NUCLEOTIDE SEQUENCE</scope>
    <source>
        <strain evidence="2">JH1073</strain>
    </source>
</reference>
<dbReference type="Gene3D" id="3.30.530.20">
    <property type="match status" value="1"/>
</dbReference>
<proteinExistence type="predicted"/>
<protein>
    <recommendedName>
        <fullName evidence="5">Carbon monoxide dehydrogenase subunit G</fullName>
    </recommendedName>
</protein>
<dbReference type="PANTHER" id="PTHR38588:SF1">
    <property type="entry name" value="BLL0334 PROTEIN"/>
    <property type="match status" value="1"/>
</dbReference>
<dbReference type="Proteomes" id="UP001219901">
    <property type="component" value="Chromosome"/>
</dbReference>
<reference evidence="3 4" key="1">
    <citation type="submission" date="2019-11" db="EMBL/GenBank/DDBJ databases">
        <authorList>
            <person name="Cho J.-C."/>
        </authorList>
    </citation>
    <scope>NUCLEOTIDE SEQUENCE [LARGE SCALE GENOMIC DNA]</scope>
    <source>
        <strain evidence="2 3">JH1073</strain>
        <strain evidence="1 4">JH702</strain>
    </source>
</reference>
<dbReference type="SUPFAM" id="SSF55961">
    <property type="entry name" value="Bet v1-like"/>
    <property type="match status" value="1"/>
</dbReference>
<reference evidence="3" key="3">
    <citation type="submission" date="2023-06" db="EMBL/GenBank/DDBJ databases">
        <title>Pangenomics reveal diversification of enzyme families and niche specialization in globally abundant SAR202 bacteria.</title>
        <authorList>
            <person name="Saw J.H.W."/>
        </authorList>
    </citation>
    <scope>NUCLEOTIDE SEQUENCE [LARGE SCALE GENOMIC DNA]</scope>
    <source>
        <strain evidence="3">JH1073</strain>
    </source>
</reference>
<evidence type="ECO:0000313" key="1">
    <source>
        <dbReference type="EMBL" id="MDG0866098.1"/>
    </source>
</evidence>
<evidence type="ECO:0000313" key="2">
    <source>
        <dbReference type="EMBL" id="WFG39178.1"/>
    </source>
</evidence>
<dbReference type="AlphaFoldDB" id="A0AAJ5ZDE8"/>
<dbReference type="Pfam" id="PF06240">
    <property type="entry name" value="COXG"/>
    <property type="match status" value="1"/>
</dbReference>
<name>A0AAJ5ZDE8_9CHLR</name>
<evidence type="ECO:0000313" key="4">
    <source>
        <dbReference type="Proteomes" id="UP001321249"/>
    </source>
</evidence>
<dbReference type="PANTHER" id="PTHR38588">
    <property type="entry name" value="BLL0334 PROTEIN"/>
    <property type="match status" value="1"/>
</dbReference>
<evidence type="ECO:0008006" key="5">
    <source>
        <dbReference type="Google" id="ProtNLM"/>
    </source>
</evidence>
<dbReference type="InterPro" id="IPR010419">
    <property type="entry name" value="CO_DH_gsu"/>
</dbReference>